<dbReference type="GO" id="GO:0030288">
    <property type="term" value="C:outer membrane-bounded periplasmic space"/>
    <property type="evidence" value="ECO:0007669"/>
    <property type="project" value="TreeGrafter"/>
</dbReference>
<dbReference type="GO" id="GO:0006508">
    <property type="term" value="P:proteolysis"/>
    <property type="evidence" value="ECO:0007669"/>
    <property type="project" value="UniProtKB-KW"/>
</dbReference>
<keyword evidence="4 5" id="KW-0720">Serine protease</keyword>
<dbReference type="InterPro" id="IPR029045">
    <property type="entry name" value="ClpP/crotonase-like_dom_sf"/>
</dbReference>
<gene>
    <name evidence="7" type="ORF">AT15_10255</name>
</gene>
<dbReference type="SUPFAM" id="SSF50156">
    <property type="entry name" value="PDZ domain-like"/>
    <property type="match status" value="1"/>
</dbReference>
<sequence>MKSRKIFKMVAITALIASIFVFGAFKSLKYEEMLTKFQPIFEIMNYVQKSYYDVENIDYDTILNETLKGVMKGLKDPFAWYFTPIETNENVIDTKSEYGGIGAVVQYNTEYDCLEVVAPMVDSPAEKAGLLTGDLIVEIDGHLVSETGYYESVNLLRGEPDTKVEVKVLRKGVEEPLMITITRAEIKIKTVKYSHIDYSGNKVGYIRITQFSEPTYEEFQKALSNVINSDGLIIDLRNNPGGLLSSVLRIASLILPEGKTVITIKDREGSKEVYRSWGGYFSELLKAKPMVILVNGGSASASEILTGALKDHGIATVVGTKTFGKAAVQTVYHLSNGGEIWLPTAHYLTPNGSDIHLEGIEPDITVEATISTNNNSELTVSKVELDPDNDVQLKEALKVIEEKLK</sequence>
<dbReference type="SMART" id="SM00228">
    <property type="entry name" value="PDZ"/>
    <property type="match status" value="1"/>
</dbReference>
<dbReference type="InterPro" id="IPR005151">
    <property type="entry name" value="Tail-specific_protease"/>
</dbReference>
<dbReference type="Gene3D" id="3.90.226.10">
    <property type="entry name" value="2-enoyl-CoA Hydratase, Chain A, domain 1"/>
    <property type="match status" value="1"/>
</dbReference>
<dbReference type="PANTHER" id="PTHR32060:SF30">
    <property type="entry name" value="CARBOXY-TERMINAL PROCESSING PROTEASE CTPA"/>
    <property type="match status" value="1"/>
</dbReference>
<protein>
    <submittedName>
        <fullName evidence="7">Peptidase S41</fullName>
    </submittedName>
</protein>
<dbReference type="RefSeq" id="WP_068347492.1">
    <property type="nucleotide sequence ID" value="NZ_JFHK01000009.1"/>
</dbReference>
<dbReference type="InterPro" id="IPR041489">
    <property type="entry name" value="PDZ_6"/>
</dbReference>
<keyword evidence="8" id="KW-1185">Reference proteome</keyword>
<dbReference type="PROSITE" id="PS50106">
    <property type="entry name" value="PDZ"/>
    <property type="match status" value="1"/>
</dbReference>
<organism evidence="7 8">
    <name type="scientific">Kosmotoga arenicorallina S304</name>
    <dbReference type="NCBI Taxonomy" id="1453497"/>
    <lineage>
        <taxon>Bacteria</taxon>
        <taxon>Thermotogati</taxon>
        <taxon>Thermotogota</taxon>
        <taxon>Thermotogae</taxon>
        <taxon>Kosmotogales</taxon>
        <taxon>Kosmotogaceae</taxon>
        <taxon>Kosmotoga</taxon>
    </lineage>
</organism>
<name>A0A176K0R2_9BACT</name>
<evidence type="ECO:0000313" key="7">
    <source>
        <dbReference type="EMBL" id="OAA30414.1"/>
    </source>
</evidence>
<dbReference type="AlphaFoldDB" id="A0A176K0R2"/>
<dbReference type="PATRIC" id="fig|1453497.3.peg.2026"/>
<evidence type="ECO:0000256" key="2">
    <source>
        <dbReference type="ARBA" id="ARBA00022670"/>
    </source>
</evidence>
<dbReference type="PANTHER" id="PTHR32060">
    <property type="entry name" value="TAIL-SPECIFIC PROTEASE"/>
    <property type="match status" value="1"/>
</dbReference>
<comment type="similarity">
    <text evidence="1 5">Belongs to the peptidase S41A family.</text>
</comment>
<evidence type="ECO:0000256" key="4">
    <source>
        <dbReference type="ARBA" id="ARBA00022825"/>
    </source>
</evidence>
<evidence type="ECO:0000313" key="8">
    <source>
        <dbReference type="Proteomes" id="UP000077339"/>
    </source>
</evidence>
<dbReference type="GO" id="GO:0008236">
    <property type="term" value="F:serine-type peptidase activity"/>
    <property type="evidence" value="ECO:0007669"/>
    <property type="project" value="UniProtKB-KW"/>
</dbReference>
<evidence type="ECO:0000256" key="3">
    <source>
        <dbReference type="ARBA" id="ARBA00022801"/>
    </source>
</evidence>
<dbReference type="Gene3D" id="3.30.750.44">
    <property type="match status" value="1"/>
</dbReference>
<dbReference type="GO" id="GO:0004175">
    <property type="term" value="F:endopeptidase activity"/>
    <property type="evidence" value="ECO:0007669"/>
    <property type="project" value="TreeGrafter"/>
</dbReference>
<dbReference type="InterPro" id="IPR036034">
    <property type="entry name" value="PDZ_sf"/>
</dbReference>
<dbReference type="SUPFAM" id="SSF52096">
    <property type="entry name" value="ClpP/crotonase"/>
    <property type="match status" value="1"/>
</dbReference>
<accession>A0A176K0R2</accession>
<dbReference type="EMBL" id="JFHK01000009">
    <property type="protein sequence ID" value="OAA30414.1"/>
    <property type="molecule type" value="Genomic_DNA"/>
</dbReference>
<dbReference type="Pfam" id="PF03572">
    <property type="entry name" value="Peptidase_S41"/>
    <property type="match status" value="1"/>
</dbReference>
<evidence type="ECO:0000256" key="1">
    <source>
        <dbReference type="ARBA" id="ARBA00009179"/>
    </source>
</evidence>
<comment type="caution">
    <text evidence="7">The sequence shown here is derived from an EMBL/GenBank/DDBJ whole genome shotgun (WGS) entry which is preliminary data.</text>
</comment>
<dbReference type="InterPro" id="IPR004447">
    <property type="entry name" value="Peptidase_S41A"/>
</dbReference>
<dbReference type="SMART" id="SM00245">
    <property type="entry name" value="TSPc"/>
    <property type="match status" value="1"/>
</dbReference>
<dbReference type="Gene3D" id="2.30.42.10">
    <property type="match status" value="1"/>
</dbReference>
<dbReference type="FunFam" id="2.30.42.10:FF:000063">
    <property type="entry name" value="Peptidase, S41 family"/>
    <property type="match status" value="1"/>
</dbReference>
<feature type="domain" description="PDZ" evidence="6">
    <location>
        <begin position="90"/>
        <end position="157"/>
    </location>
</feature>
<dbReference type="InterPro" id="IPR001478">
    <property type="entry name" value="PDZ"/>
</dbReference>
<dbReference type="NCBIfam" id="TIGR00225">
    <property type="entry name" value="prc"/>
    <property type="match status" value="1"/>
</dbReference>
<dbReference type="GO" id="GO:0007165">
    <property type="term" value="P:signal transduction"/>
    <property type="evidence" value="ECO:0007669"/>
    <property type="project" value="TreeGrafter"/>
</dbReference>
<keyword evidence="3 5" id="KW-0378">Hydrolase</keyword>
<keyword evidence="2 5" id="KW-0645">Protease</keyword>
<evidence type="ECO:0000259" key="6">
    <source>
        <dbReference type="PROSITE" id="PS50106"/>
    </source>
</evidence>
<dbReference type="Pfam" id="PF17820">
    <property type="entry name" value="PDZ_6"/>
    <property type="match status" value="1"/>
</dbReference>
<dbReference type="STRING" id="1453497.AT15_10255"/>
<proteinExistence type="inferred from homology"/>
<dbReference type="CDD" id="cd06782">
    <property type="entry name" value="cpPDZ_CPP-like"/>
    <property type="match status" value="1"/>
</dbReference>
<evidence type="ECO:0000256" key="5">
    <source>
        <dbReference type="RuleBase" id="RU004404"/>
    </source>
</evidence>
<reference evidence="7 8" key="1">
    <citation type="submission" date="2014-02" db="EMBL/GenBank/DDBJ databases">
        <title>Kosmotoga genome sequencing.</title>
        <authorList>
            <person name="Pollo S.M."/>
            <person name="Charchuk R."/>
            <person name="Nesbo C.L."/>
        </authorList>
    </citation>
    <scope>NUCLEOTIDE SEQUENCE [LARGE SCALE GENOMIC DNA]</scope>
    <source>
        <strain evidence="7 8">S304</strain>
    </source>
</reference>
<dbReference type="Proteomes" id="UP000077339">
    <property type="component" value="Unassembled WGS sequence"/>
</dbReference>
<dbReference type="CDD" id="cd07560">
    <property type="entry name" value="Peptidase_S41_CPP"/>
    <property type="match status" value="1"/>
</dbReference>
<dbReference type="OrthoDB" id="9812068at2"/>